<evidence type="ECO:0000313" key="5">
    <source>
        <dbReference type="EMBL" id="CZE47879.1"/>
    </source>
</evidence>
<feature type="chain" id="PRO_5007281590" evidence="3">
    <location>
        <begin position="20"/>
        <end position="137"/>
    </location>
</feature>
<reference evidence="5 6" key="1">
    <citation type="submission" date="2016-02" db="EMBL/GenBank/DDBJ databases">
        <authorList>
            <consortium name="Pathogen Informatics"/>
        </authorList>
    </citation>
    <scope>NUCLEOTIDE SEQUENCE [LARGE SCALE GENOMIC DNA]</scope>
    <source>
        <strain evidence="5 6">RC20</strain>
    </source>
</reference>
<feature type="domain" description="Outer membrane protein assembly factor BamE" evidence="4">
    <location>
        <begin position="52"/>
        <end position="118"/>
    </location>
</feature>
<dbReference type="InterPro" id="IPR007450">
    <property type="entry name" value="BamE_dom"/>
</dbReference>
<keyword evidence="1 3" id="KW-0732">Signal</keyword>
<evidence type="ECO:0000256" key="1">
    <source>
        <dbReference type="ARBA" id="ARBA00022729"/>
    </source>
</evidence>
<evidence type="ECO:0000256" key="3">
    <source>
        <dbReference type="SAM" id="SignalP"/>
    </source>
</evidence>
<dbReference type="InterPro" id="IPR037873">
    <property type="entry name" value="BamE-like"/>
</dbReference>
<sequence length="137" mass="15701">MKKRLIIISAVILMFALQGCVTKTSDNVPDNGILSADEVKFPEFDDAWIERGAFPRINDLKKIKAGMDKDNIRLLIGHPHYPAGLLGVREWDYLFNFRTKDGVKQCQYKVVFDKDYIAQSFFWKSVECEKLANAQAL</sequence>
<dbReference type="Pfam" id="PF04355">
    <property type="entry name" value="BamE"/>
    <property type="match status" value="1"/>
</dbReference>
<dbReference type="OrthoDB" id="5360144at2"/>
<dbReference type="RefSeq" id="WP_075493208.1">
    <property type="nucleotide sequence ID" value="NZ_CP053844.1"/>
</dbReference>
<feature type="signal peptide" evidence="3">
    <location>
        <begin position="1"/>
        <end position="19"/>
    </location>
</feature>
<gene>
    <name evidence="5" type="ORF">ERS672216_01116</name>
</gene>
<protein>
    <submittedName>
        <fullName evidence="5">Plp4</fullName>
    </submittedName>
</protein>
<name>A0A128EME2_9BACT</name>
<dbReference type="EMBL" id="FIZP01000004">
    <property type="protein sequence ID" value="CZE47879.1"/>
    <property type="molecule type" value="Genomic_DNA"/>
</dbReference>
<evidence type="ECO:0000313" key="6">
    <source>
        <dbReference type="Proteomes" id="UP000069632"/>
    </source>
</evidence>
<dbReference type="AlphaFoldDB" id="A0A128EME2"/>
<dbReference type="Gene3D" id="3.30.1450.10">
    <property type="match status" value="1"/>
</dbReference>
<evidence type="ECO:0000259" key="4">
    <source>
        <dbReference type="Pfam" id="PF04355"/>
    </source>
</evidence>
<accession>A0A128EME2</accession>
<proteinExistence type="predicted"/>
<organism evidence="5 6">
    <name type="scientific">Campylobacter geochelonis</name>
    <dbReference type="NCBI Taxonomy" id="1780362"/>
    <lineage>
        <taxon>Bacteria</taxon>
        <taxon>Pseudomonadati</taxon>
        <taxon>Campylobacterota</taxon>
        <taxon>Epsilonproteobacteria</taxon>
        <taxon>Campylobacterales</taxon>
        <taxon>Campylobacteraceae</taxon>
        <taxon>Campylobacter</taxon>
    </lineage>
</organism>
<keyword evidence="6" id="KW-1185">Reference proteome</keyword>
<dbReference type="PROSITE" id="PS51257">
    <property type="entry name" value="PROKAR_LIPOPROTEIN"/>
    <property type="match status" value="1"/>
</dbReference>
<keyword evidence="2" id="KW-0472">Membrane</keyword>
<evidence type="ECO:0000256" key="2">
    <source>
        <dbReference type="ARBA" id="ARBA00023136"/>
    </source>
</evidence>
<dbReference type="GO" id="GO:0019867">
    <property type="term" value="C:outer membrane"/>
    <property type="evidence" value="ECO:0007669"/>
    <property type="project" value="InterPro"/>
</dbReference>
<dbReference type="Proteomes" id="UP000069632">
    <property type="component" value="Unassembled WGS sequence"/>
</dbReference>